<sequence length="252" mass="29616">ARTWEWTDECQVAFDRLKRVVTDESVLALPCYKKSFEVETDASDFAIGGVLMQDGHPIAFESWKLSDVERRYTVQEKEMTAVVHCLRTWRHYLLGSKFVVRTDNIATSYFQTATKRMKKWADKKRRHVEYSVGDFVLVKLHNILRHKDVHKGLTRRYEGPFQVLQRDKQDPSRAESSRAPIGAKAAYDQDDEQILADRVVRKRWCKPKREYLIQWKGLPENEASWEPAEDLWQFTKQIKAFYAEDATRASPE</sequence>
<dbReference type="Proteomes" id="UP000233551">
    <property type="component" value="Unassembled WGS sequence"/>
</dbReference>
<evidence type="ECO:0000313" key="4">
    <source>
        <dbReference type="Proteomes" id="UP000233551"/>
    </source>
</evidence>
<dbReference type="SUPFAM" id="SSF56672">
    <property type="entry name" value="DNA/RNA polymerases"/>
    <property type="match status" value="1"/>
</dbReference>
<dbReference type="Gene3D" id="2.40.50.40">
    <property type="match status" value="1"/>
</dbReference>
<dbReference type="InterPro" id="IPR016197">
    <property type="entry name" value="Chromo-like_dom_sf"/>
</dbReference>
<name>A0A2I0K2Z6_PUNGR</name>
<dbReference type="InterPro" id="IPR023780">
    <property type="entry name" value="Chromo_domain"/>
</dbReference>
<dbReference type="SMART" id="SM00298">
    <property type="entry name" value="CHROMO"/>
    <property type="match status" value="1"/>
</dbReference>
<dbReference type="CDD" id="cd00024">
    <property type="entry name" value="CD_CSD"/>
    <property type="match status" value="1"/>
</dbReference>
<dbReference type="InterPro" id="IPR041577">
    <property type="entry name" value="RT_RNaseH_2"/>
</dbReference>
<dbReference type="Gene3D" id="3.10.20.370">
    <property type="match status" value="1"/>
</dbReference>
<reference evidence="3 4" key="1">
    <citation type="submission" date="2017-11" db="EMBL/GenBank/DDBJ databases">
        <title>De-novo sequencing of pomegranate (Punica granatum L.) genome.</title>
        <authorList>
            <person name="Akparov Z."/>
            <person name="Amiraslanov A."/>
            <person name="Hajiyeva S."/>
            <person name="Abbasov M."/>
            <person name="Kaur K."/>
            <person name="Hamwieh A."/>
            <person name="Solovyev V."/>
            <person name="Salamov A."/>
            <person name="Braich B."/>
            <person name="Kosarev P."/>
            <person name="Mahmoud A."/>
            <person name="Hajiyev E."/>
            <person name="Babayeva S."/>
            <person name="Izzatullayeva V."/>
            <person name="Mammadov A."/>
            <person name="Mammadov A."/>
            <person name="Sharifova S."/>
            <person name="Ojaghi J."/>
            <person name="Eynullazada K."/>
            <person name="Bayramov B."/>
            <person name="Abdulazimova A."/>
            <person name="Shahmuradov I."/>
        </authorList>
    </citation>
    <scope>NUCLEOTIDE SEQUENCE [LARGE SCALE GENOMIC DNA]</scope>
    <source>
        <strain evidence="4">cv. AG2017</strain>
        <tissue evidence="3">Leaf</tissue>
    </source>
</reference>
<dbReference type="InterPro" id="IPR000953">
    <property type="entry name" value="Chromo/chromo_shadow_dom"/>
</dbReference>
<dbReference type="Pfam" id="PF00385">
    <property type="entry name" value="Chromo"/>
    <property type="match status" value="1"/>
</dbReference>
<keyword evidence="4" id="KW-1185">Reference proteome</keyword>
<accession>A0A2I0K2Z6</accession>
<dbReference type="PANTHER" id="PTHR33064:SF40">
    <property type="entry name" value="REVERSE TRANSCRIPTASE_RETROTRANSPOSON-DERIVED PROTEIN RNASE H-LIKE DOMAIN-CONTAINING PROTEIN"/>
    <property type="match status" value="1"/>
</dbReference>
<dbReference type="SUPFAM" id="SSF54160">
    <property type="entry name" value="Chromo domain-like"/>
    <property type="match status" value="1"/>
</dbReference>
<dbReference type="Pfam" id="PF17919">
    <property type="entry name" value="RT_RNaseH_2"/>
    <property type="match status" value="1"/>
</dbReference>
<dbReference type="PROSITE" id="PS50013">
    <property type="entry name" value="CHROMO_2"/>
    <property type="match status" value="1"/>
</dbReference>
<protein>
    <recommendedName>
        <fullName evidence="2">Chromo domain-containing protein</fullName>
    </recommendedName>
</protein>
<evidence type="ECO:0000259" key="2">
    <source>
        <dbReference type="PROSITE" id="PS50013"/>
    </source>
</evidence>
<evidence type="ECO:0000256" key="1">
    <source>
        <dbReference type="SAM" id="MobiDB-lite"/>
    </source>
</evidence>
<comment type="caution">
    <text evidence="3">The sequence shown here is derived from an EMBL/GenBank/DDBJ whole genome shotgun (WGS) entry which is preliminary data.</text>
</comment>
<dbReference type="PANTHER" id="PTHR33064">
    <property type="entry name" value="POL PROTEIN"/>
    <property type="match status" value="1"/>
</dbReference>
<gene>
    <name evidence="3" type="ORF">CRG98_016691</name>
</gene>
<dbReference type="EMBL" id="PGOL01000917">
    <property type="protein sequence ID" value="PKI62932.1"/>
    <property type="molecule type" value="Genomic_DNA"/>
</dbReference>
<dbReference type="CDD" id="cd09274">
    <property type="entry name" value="RNase_HI_RT_Ty3"/>
    <property type="match status" value="1"/>
</dbReference>
<dbReference type="InterPro" id="IPR043502">
    <property type="entry name" value="DNA/RNA_pol_sf"/>
</dbReference>
<proteinExistence type="predicted"/>
<feature type="region of interest" description="Disordered" evidence="1">
    <location>
        <begin position="165"/>
        <end position="185"/>
    </location>
</feature>
<feature type="non-terminal residue" evidence="3">
    <location>
        <position position="1"/>
    </location>
</feature>
<dbReference type="InterPro" id="IPR051320">
    <property type="entry name" value="Viral_Replic_Matur_Polypro"/>
</dbReference>
<feature type="domain" description="Chromo" evidence="2">
    <location>
        <begin position="189"/>
        <end position="252"/>
    </location>
</feature>
<organism evidence="3 4">
    <name type="scientific">Punica granatum</name>
    <name type="common">Pomegranate</name>
    <dbReference type="NCBI Taxonomy" id="22663"/>
    <lineage>
        <taxon>Eukaryota</taxon>
        <taxon>Viridiplantae</taxon>
        <taxon>Streptophyta</taxon>
        <taxon>Embryophyta</taxon>
        <taxon>Tracheophyta</taxon>
        <taxon>Spermatophyta</taxon>
        <taxon>Magnoliopsida</taxon>
        <taxon>eudicotyledons</taxon>
        <taxon>Gunneridae</taxon>
        <taxon>Pentapetalae</taxon>
        <taxon>rosids</taxon>
        <taxon>malvids</taxon>
        <taxon>Myrtales</taxon>
        <taxon>Lythraceae</taxon>
        <taxon>Punica</taxon>
    </lineage>
</organism>
<feature type="compositionally biased region" description="Basic and acidic residues" evidence="1">
    <location>
        <begin position="165"/>
        <end position="176"/>
    </location>
</feature>
<dbReference type="AlphaFoldDB" id="A0A2I0K2Z6"/>
<evidence type="ECO:0000313" key="3">
    <source>
        <dbReference type="EMBL" id="PKI62932.1"/>
    </source>
</evidence>
<dbReference type="STRING" id="22663.A0A2I0K2Z6"/>